<comment type="caution">
    <text evidence="2">The sequence shown here is derived from an EMBL/GenBank/DDBJ whole genome shotgun (WGS) entry which is preliminary data.</text>
</comment>
<dbReference type="InterPro" id="IPR025484">
    <property type="entry name" value="DUF4376"/>
</dbReference>
<dbReference type="EMBL" id="JAOTJD010000005">
    <property type="protein sequence ID" value="MFD3263228.1"/>
    <property type="molecule type" value="Genomic_DNA"/>
</dbReference>
<reference evidence="2 3" key="1">
    <citation type="submission" date="2022-09" db="EMBL/GenBank/DDBJ databases">
        <title>New species of Phenylobacterium.</title>
        <authorList>
            <person name="Mieszkin S."/>
        </authorList>
    </citation>
    <scope>NUCLEOTIDE SEQUENCE [LARGE SCALE GENOMIC DNA]</scope>
    <source>
        <strain evidence="2 3">HK31-G</strain>
    </source>
</reference>
<gene>
    <name evidence="2" type="ORF">OCL97_04510</name>
</gene>
<keyword evidence="3" id="KW-1185">Reference proteome</keyword>
<evidence type="ECO:0000313" key="3">
    <source>
        <dbReference type="Proteomes" id="UP001598130"/>
    </source>
</evidence>
<protein>
    <submittedName>
        <fullName evidence="2">DUF4376 domain-containing protein</fullName>
    </submittedName>
</protein>
<name>A0ABW6CJI2_9CAUL</name>
<sequence length="201" mass="21499">MPYAFKTSDGWVEINGAFATDEFSYPPGWAEGSTPEARLAAGVAEITEADVTPQSHQRLVGVELVDVGGLVPMRQGVYEELTLQERQTAMLAAIREQRWAHEQAGFIGPAGPVRTDDKTQSKLTGALVMFGRDTSLSTLDWELSPGVWATVTEADVAGMGVLVGQHVQACFTHSRGLSDAVMASETHADLNAIDITAGWPA</sequence>
<evidence type="ECO:0000313" key="2">
    <source>
        <dbReference type="EMBL" id="MFD3263228.1"/>
    </source>
</evidence>
<proteinExistence type="predicted"/>
<dbReference type="Proteomes" id="UP001598130">
    <property type="component" value="Unassembled WGS sequence"/>
</dbReference>
<dbReference type="Pfam" id="PF14301">
    <property type="entry name" value="DUF4376"/>
    <property type="match status" value="1"/>
</dbReference>
<evidence type="ECO:0000259" key="1">
    <source>
        <dbReference type="Pfam" id="PF14301"/>
    </source>
</evidence>
<feature type="domain" description="DUF4376" evidence="1">
    <location>
        <begin position="86"/>
        <end position="192"/>
    </location>
</feature>
<dbReference type="RefSeq" id="WP_377367999.1">
    <property type="nucleotide sequence ID" value="NZ_JAOTJD010000005.1"/>
</dbReference>
<accession>A0ABW6CJI2</accession>
<organism evidence="2 3">
    <name type="scientific">Phenylobacterium ferrooxidans</name>
    <dbReference type="NCBI Taxonomy" id="2982689"/>
    <lineage>
        <taxon>Bacteria</taxon>
        <taxon>Pseudomonadati</taxon>
        <taxon>Pseudomonadota</taxon>
        <taxon>Alphaproteobacteria</taxon>
        <taxon>Caulobacterales</taxon>
        <taxon>Caulobacteraceae</taxon>
        <taxon>Phenylobacterium</taxon>
    </lineage>
</organism>